<protein>
    <recommendedName>
        <fullName evidence="2">Proteasome activator complex subunit 4 C-terminal domain-containing protein</fullName>
    </recommendedName>
</protein>
<keyword evidence="4" id="KW-1185">Reference proteome</keyword>
<evidence type="ECO:0000313" key="4">
    <source>
        <dbReference type="Proteomes" id="UP000261640"/>
    </source>
</evidence>
<keyword evidence="1" id="KW-0472">Membrane</keyword>
<feature type="transmembrane region" description="Helical" evidence="1">
    <location>
        <begin position="50"/>
        <end position="69"/>
    </location>
</feature>
<organism evidence="3 4">
    <name type="scientific">Mastacembelus armatus</name>
    <name type="common">zig-zag eel</name>
    <dbReference type="NCBI Taxonomy" id="205130"/>
    <lineage>
        <taxon>Eukaryota</taxon>
        <taxon>Metazoa</taxon>
        <taxon>Chordata</taxon>
        <taxon>Craniata</taxon>
        <taxon>Vertebrata</taxon>
        <taxon>Euteleostomi</taxon>
        <taxon>Actinopterygii</taxon>
        <taxon>Neopterygii</taxon>
        <taxon>Teleostei</taxon>
        <taxon>Neoteleostei</taxon>
        <taxon>Acanthomorphata</taxon>
        <taxon>Anabantaria</taxon>
        <taxon>Synbranchiformes</taxon>
        <taxon>Mastacembelidae</taxon>
        <taxon>Mastacembelus</taxon>
    </lineage>
</organism>
<dbReference type="Ensembl" id="ENSMAMT00000001227.2">
    <property type="protein sequence ID" value="ENSMAMP00000001202.2"/>
    <property type="gene ID" value="ENSMAMG00000000863.2"/>
</dbReference>
<dbReference type="Proteomes" id="UP000261640">
    <property type="component" value="Unplaced"/>
</dbReference>
<dbReference type="InterPro" id="IPR021843">
    <property type="entry name" value="PSME4_C"/>
</dbReference>
<reference evidence="3" key="2">
    <citation type="submission" date="2025-09" db="UniProtKB">
        <authorList>
            <consortium name="Ensembl"/>
        </authorList>
    </citation>
    <scope>IDENTIFICATION</scope>
</reference>
<name>A0A3Q3KIG1_9TELE</name>
<evidence type="ECO:0000256" key="1">
    <source>
        <dbReference type="SAM" id="Phobius"/>
    </source>
</evidence>
<dbReference type="PANTHER" id="PTHR32170:SF3">
    <property type="entry name" value="PROTEASOME ACTIVATOR COMPLEX SUBUNIT 4"/>
    <property type="match status" value="1"/>
</dbReference>
<dbReference type="STRING" id="205130.ENSMAMP00000001202"/>
<dbReference type="SUPFAM" id="SSF48371">
    <property type="entry name" value="ARM repeat"/>
    <property type="match status" value="1"/>
</dbReference>
<sequence>MKQDARTCLSLMSQGLLYPEHIPLVLVILEEVICAHKHITPCRQSWNTHYFVLTYQIMVFYNLFSLLSVPTKVLQIQKLVMQLLLDERLDVRDMAGTTLSGLLQCRFSPLDSSLQTQLQTLSQTCLPKARGELAPTDLVWRHAGVLSLSACVLSSSYDVPDWMPQILMDLSDHLNNPQPIETLSEFRDTHHNNWQEHQRSFTNDHLLVLTDLLLSPCYYA</sequence>
<dbReference type="GO" id="GO:0005829">
    <property type="term" value="C:cytosol"/>
    <property type="evidence" value="ECO:0007669"/>
    <property type="project" value="TreeGrafter"/>
</dbReference>
<proteinExistence type="predicted"/>
<evidence type="ECO:0000259" key="2">
    <source>
        <dbReference type="Pfam" id="PF11919"/>
    </source>
</evidence>
<accession>A0A3Q3KIG1</accession>
<dbReference type="GO" id="GO:1990111">
    <property type="term" value="C:spermatoproteasome complex"/>
    <property type="evidence" value="ECO:0007669"/>
    <property type="project" value="TreeGrafter"/>
</dbReference>
<feature type="domain" description="Proteasome activator complex subunit 4 C-terminal" evidence="2">
    <location>
        <begin position="141"/>
        <end position="220"/>
    </location>
</feature>
<dbReference type="AlphaFoldDB" id="A0A3Q3KIG1"/>
<evidence type="ECO:0000313" key="3">
    <source>
        <dbReference type="Ensembl" id="ENSMAMP00000001202.2"/>
    </source>
</evidence>
<reference evidence="3" key="1">
    <citation type="submission" date="2025-08" db="UniProtKB">
        <authorList>
            <consortium name="Ensembl"/>
        </authorList>
    </citation>
    <scope>IDENTIFICATION</scope>
</reference>
<dbReference type="PANTHER" id="PTHR32170">
    <property type="entry name" value="PROTEASOME ACTIVATOR COMPLEX SUBUNIT 4"/>
    <property type="match status" value="1"/>
</dbReference>
<keyword evidence="1" id="KW-0812">Transmembrane</keyword>
<keyword evidence="1" id="KW-1133">Transmembrane helix</keyword>
<dbReference type="GO" id="GO:0016504">
    <property type="term" value="F:peptidase activator activity"/>
    <property type="evidence" value="ECO:0007669"/>
    <property type="project" value="InterPro"/>
</dbReference>
<dbReference type="Pfam" id="PF11919">
    <property type="entry name" value="PSME4_C"/>
    <property type="match status" value="1"/>
</dbReference>
<dbReference type="GO" id="GO:0010499">
    <property type="term" value="P:proteasomal ubiquitin-independent protein catabolic process"/>
    <property type="evidence" value="ECO:0007669"/>
    <property type="project" value="TreeGrafter"/>
</dbReference>
<dbReference type="GO" id="GO:0070628">
    <property type="term" value="F:proteasome binding"/>
    <property type="evidence" value="ECO:0007669"/>
    <property type="project" value="InterPro"/>
</dbReference>
<dbReference type="InParanoid" id="A0A3Q3KIG1"/>
<dbReference type="GeneTree" id="ENSGT00390000011433"/>
<dbReference type="GO" id="GO:0005634">
    <property type="term" value="C:nucleus"/>
    <property type="evidence" value="ECO:0007669"/>
    <property type="project" value="TreeGrafter"/>
</dbReference>
<dbReference type="InterPro" id="IPR016024">
    <property type="entry name" value="ARM-type_fold"/>
</dbReference>
<dbReference type="InterPro" id="IPR035309">
    <property type="entry name" value="PSME4"/>
</dbReference>